<evidence type="ECO:0000256" key="8">
    <source>
        <dbReference type="ARBA" id="ARBA00022679"/>
    </source>
</evidence>
<keyword evidence="6" id="KW-1003">Cell membrane</keyword>
<dbReference type="InterPro" id="IPR050528">
    <property type="entry name" value="L-type_Lectin-RKs"/>
</dbReference>
<dbReference type="Proteomes" id="UP000593568">
    <property type="component" value="Unassembled WGS sequence"/>
</dbReference>
<feature type="transmembrane region" description="Helical" evidence="22">
    <location>
        <begin position="283"/>
        <end position="308"/>
    </location>
</feature>
<dbReference type="Gene3D" id="2.60.120.200">
    <property type="match status" value="1"/>
</dbReference>
<dbReference type="GO" id="GO:0005524">
    <property type="term" value="F:ATP binding"/>
    <property type="evidence" value="ECO:0007669"/>
    <property type="project" value="UniProtKB-UniRule"/>
</dbReference>
<evidence type="ECO:0000256" key="4">
    <source>
        <dbReference type="ARBA" id="ARBA00010217"/>
    </source>
</evidence>
<evidence type="ECO:0000313" key="26">
    <source>
        <dbReference type="Proteomes" id="UP000593568"/>
    </source>
</evidence>
<keyword evidence="14 21" id="KW-0067">ATP-binding</keyword>
<gene>
    <name evidence="25" type="ORF">Gotri_027037</name>
</gene>
<dbReference type="InterPro" id="IPR013320">
    <property type="entry name" value="ConA-like_dom_sf"/>
</dbReference>
<dbReference type="CDD" id="cd06899">
    <property type="entry name" value="lectin_legume_LecRK_Arcelin_ConA"/>
    <property type="match status" value="1"/>
</dbReference>
<evidence type="ECO:0000256" key="3">
    <source>
        <dbReference type="ARBA" id="ARBA00008536"/>
    </source>
</evidence>
<evidence type="ECO:0000256" key="13">
    <source>
        <dbReference type="ARBA" id="ARBA00022777"/>
    </source>
</evidence>
<dbReference type="GO" id="GO:0006952">
    <property type="term" value="P:defense response"/>
    <property type="evidence" value="ECO:0007669"/>
    <property type="project" value="UniProtKB-ARBA"/>
</dbReference>
<evidence type="ECO:0000256" key="2">
    <source>
        <dbReference type="ARBA" id="ARBA00004479"/>
    </source>
</evidence>
<evidence type="ECO:0000256" key="17">
    <source>
        <dbReference type="ARBA" id="ARBA00023170"/>
    </source>
</evidence>
<evidence type="ECO:0000256" key="14">
    <source>
        <dbReference type="ARBA" id="ARBA00022840"/>
    </source>
</evidence>
<dbReference type="InterPro" id="IPR017441">
    <property type="entry name" value="Protein_kinase_ATP_BS"/>
</dbReference>
<dbReference type="PROSITE" id="PS50011">
    <property type="entry name" value="PROTEIN_KINASE_DOM"/>
    <property type="match status" value="1"/>
</dbReference>
<dbReference type="PROSITE" id="PS00107">
    <property type="entry name" value="PROTEIN_KINASE_ATP"/>
    <property type="match status" value="1"/>
</dbReference>
<accession>A0A7J9FRU8</accession>
<comment type="subcellular location">
    <subcellularLocation>
        <location evidence="1">Cell membrane</location>
    </subcellularLocation>
    <subcellularLocation>
        <location evidence="2">Membrane</location>
        <topology evidence="2">Single-pass type I membrane protein</topology>
    </subcellularLocation>
</comment>
<evidence type="ECO:0000256" key="10">
    <source>
        <dbReference type="ARBA" id="ARBA00022729"/>
    </source>
</evidence>
<evidence type="ECO:0000256" key="12">
    <source>
        <dbReference type="ARBA" id="ARBA00022741"/>
    </source>
</evidence>
<keyword evidence="9 22" id="KW-0812">Transmembrane</keyword>
<evidence type="ECO:0000256" key="21">
    <source>
        <dbReference type="PROSITE-ProRule" id="PRU10141"/>
    </source>
</evidence>
<evidence type="ECO:0000256" key="18">
    <source>
        <dbReference type="ARBA" id="ARBA00023180"/>
    </source>
</evidence>
<proteinExistence type="inferred from homology"/>
<evidence type="ECO:0000256" key="5">
    <source>
        <dbReference type="ARBA" id="ARBA00012513"/>
    </source>
</evidence>
<feature type="signal peptide" evidence="23">
    <location>
        <begin position="1"/>
        <end position="19"/>
    </location>
</feature>
<dbReference type="AlphaFoldDB" id="A0A7J9FRU8"/>
<keyword evidence="18" id="KW-0325">Glycoprotein</keyword>
<keyword evidence="17" id="KW-0675">Receptor</keyword>
<dbReference type="FunFam" id="2.60.120.200:FF:000086">
    <property type="entry name" value="L-type lectin-domain containing receptor kinase S.4"/>
    <property type="match status" value="1"/>
</dbReference>
<protein>
    <recommendedName>
        <fullName evidence="5">non-specific serine/threonine protein kinase</fullName>
        <ecNumber evidence="5">2.7.11.1</ecNumber>
    </recommendedName>
</protein>
<dbReference type="Pfam" id="PF00139">
    <property type="entry name" value="Lectin_legB"/>
    <property type="match status" value="1"/>
</dbReference>
<keyword evidence="15 22" id="KW-1133">Transmembrane helix</keyword>
<comment type="catalytic activity">
    <reaction evidence="19">
        <text>L-threonyl-[protein] + ATP = O-phospho-L-threonyl-[protein] + ADP + H(+)</text>
        <dbReference type="Rhea" id="RHEA:46608"/>
        <dbReference type="Rhea" id="RHEA-COMP:11060"/>
        <dbReference type="Rhea" id="RHEA-COMP:11605"/>
        <dbReference type="ChEBI" id="CHEBI:15378"/>
        <dbReference type="ChEBI" id="CHEBI:30013"/>
        <dbReference type="ChEBI" id="CHEBI:30616"/>
        <dbReference type="ChEBI" id="CHEBI:61977"/>
        <dbReference type="ChEBI" id="CHEBI:456216"/>
        <dbReference type="EC" id="2.7.11.1"/>
    </reaction>
</comment>
<comment type="similarity">
    <text evidence="4">In the C-terminal section; belongs to the protein kinase superfamily. Ser/Thr protein kinase family.</text>
</comment>
<keyword evidence="10 23" id="KW-0732">Signal</keyword>
<dbReference type="Gene3D" id="1.10.510.10">
    <property type="entry name" value="Transferase(Phosphotransferase) domain 1"/>
    <property type="match status" value="1"/>
</dbReference>
<evidence type="ECO:0000313" key="25">
    <source>
        <dbReference type="EMBL" id="MBA0788039.1"/>
    </source>
</evidence>
<dbReference type="GO" id="GO:0051707">
    <property type="term" value="P:response to other organism"/>
    <property type="evidence" value="ECO:0007669"/>
    <property type="project" value="UniProtKB-ARBA"/>
</dbReference>
<keyword evidence="13" id="KW-0418">Kinase</keyword>
<keyword evidence="7" id="KW-0723">Serine/threonine-protein kinase</keyword>
<evidence type="ECO:0000256" key="11">
    <source>
        <dbReference type="ARBA" id="ARBA00022734"/>
    </source>
</evidence>
<dbReference type="EC" id="2.7.11.1" evidence="5"/>
<dbReference type="GO" id="GO:0004674">
    <property type="term" value="F:protein serine/threonine kinase activity"/>
    <property type="evidence" value="ECO:0007669"/>
    <property type="project" value="UniProtKB-KW"/>
</dbReference>
<dbReference type="Pfam" id="PF07714">
    <property type="entry name" value="PK_Tyr_Ser-Thr"/>
    <property type="match status" value="1"/>
</dbReference>
<evidence type="ECO:0000256" key="6">
    <source>
        <dbReference type="ARBA" id="ARBA00022475"/>
    </source>
</evidence>
<evidence type="ECO:0000256" key="9">
    <source>
        <dbReference type="ARBA" id="ARBA00022692"/>
    </source>
</evidence>
<evidence type="ECO:0000256" key="20">
    <source>
        <dbReference type="ARBA" id="ARBA00048679"/>
    </source>
</evidence>
<keyword evidence="16 22" id="KW-0472">Membrane</keyword>
<name>A0A7J9FRU8_9ROSI</name>
<comment type="catalytic activity">
    <reaction evidence="20">
        <text>L-seryl-[protein] + ATP = O-phospho-L-seryl-[protein] + ADP + H(+)</text>
        <dbReference type="Rhea" id="RHEA:17989"/>
        <dbReference type="Rhea" id="RHEA-COMP:9863"/>
        <dbReference type="Rhea" id="RHEA-COMP:11604"/>
        <dbReference type="ChEBI" id="CHEBI:15378"/>
        <dbReference type="ChEBI" id="CHEBI:29999"/>
        <dbReference type="ChEBI" id="CHEBI:30616"/>
        <dbReference type="ChEBI" id="CHEBI:83421"/>
        <dbReference type="ChEBI" id="CHEBI:456216"/>
        <dbReference type="EC" id="2.7.11.1"/>
    </reaction>
</comment>
<evidence type="ECO:0000256" key="16">
    <source>
        <dbReference type="ARBA" id="ARBA00023136"/>
    </source>
</evidence>
<feature type="domain" description="Protein kinase" evidence="24">
    <location>
        <begin position="340"/>
        <end position="563"/>
    </location>
</feature>
<dbReference type="GO" id="GO:0030246">
    <property type="term" value="F:carbohydrate binding"/>
    <property type="evidence" value="ECO:0007669"/>
    <property type="project" value="UniProtKB-KW"/>
</dbReference>
<dbReference type="FunFam" id="3.30.200.20:FF:000168">
    <property type="entry name" value="L-type lectin-domain containing receptor kinase IX.1"/>
    <property type="match status" value="1"/>
</dbReference>
<evidence type="ECO:0000259" key="24">
    <source>
        <dbReference type="PROSITE" id="PS50011"/>
    </source>
</evidence>
<feature type="binding site" evidence="21">
    <location>
        <position position="369"/>
    </location>
    <ligand>
        <name>ATP</name>
        <dbReference type="ChEBI" id="CHEBI:30616"/>
    </ligand>
</feature>
<dbReference type="InterPro" id="IPR000719">
    <property type="entry name" value="Prot_kinase_dom"/>
</dbReference>
<keyword evidence="26" id="KW-1185">Reference proteome</keyword>
<organism evidence="25 26">
    <name type="scientific">Gossypium trilobum</name>
    <dbReference type="NCBI Taxonomy" id="34281"/>
    <lineage>
        <taxon>Eukaryota</taxon>
        <taxon>Viridiplantae</taxon>
        <taxon>Streptophyta</taxon>
        <taxon>Embryophyta</taxon>
        <taxon>Tracheophyta</taxon>
        <taxon>Spermatophyta</taxon>
        <taxon>Magnoliopsida</taxon>
        <taxon>eudicotyledons</taxon>
        <taxon>Gunneridae</taxon>
        <taxon>Pentapetalae</taxon>
        <taxon>rosids</taxon>
        <taxon>malvids</taxon>
        <taxon>Malvales</taxon>
        <taxon>Malvaceae</taxon>
        <taxon>Malvoideae</taxon>
        <taxon>Gossypium</taxon>
    </lineage>
</organism>
<dbReference type="SUPFAM" id="SSF56112">
    <property type="entry name" value="Protein kinase-like (PK-like)"/>
    <property type="match status" value="1"/>
</dbReference>
<comment type="similarity">
    <text evidence="3">In the N-terminal section; belongs to the leguminous lectin family.</text>
</comment>
<dbReference type="PANTHER" id="PTHR27007">
    <property type="match status" value="1"/>
</dbReference>
<dbReference type="Gene3D" id="3.30.200.20">
    <property type="entry name" value="Phosphorylase Kinase, domain 1"/>
    <property type="match status" value="1"/>
</dbReference>
<dbReference type="SUPFAM" id="SSF49899">
    <property type="entry name" value="Concanavalin A-like lectins/glucanases"/>
    <property type="match status" value="1"/>
</dbReference>
<comment type="caution">
    <text evidence="25">The sequence shown here is derived from an EMBL/GenBank/DDBJ whole genome shotgun (WGS) entry which is preliminary data.</text>
</comment>
<dbReference type="InterPro" id="IPR001245">
    <property type="entry name" value="Ser-Thr/Tyr_kinase_cat_dom"/>
</dbReference>
<keyword evidence="11" id="KW-0430">Lectin</keyword>
<evidence type="ECO:0000256" key="1">
    <source>
        <dbReference type="ARBA" id="ARBA00004236"/>
    </source>
</evidence>
<feature type="chain" id="PRO_5029847080" description="non-specific serine/threonine protein kinase" evidence="23">
    <location>
        <begin position="20"/>
        <end position="563"/>
    </location>
</feature>
<evidence type="ECO:0000256" key="7">
    <source>
        <dbReference type="ARBA" id="ARBA00022527"/>
    </source>
</evidence>
<keyword evidence="12 21" id="KW-0547">Nucleotide-binding</keyword>
<evidence type="ECO:0000256" key="23">
    <source>
        <dbReference type="SAM" id="SignalP"/>
    </source>
</evidence>
<reference evidence="25 26" key="1">
    <citation type="journal article" date="2019" name="Genome Biol. Evol.">
        <title>Insights into the evolution of the New World diploid cottons (Gossypium, subgenus Houzingenia) based on genome sequencing.</title>
        <authorList>
            <person name="Grover C.E."/>
            <person name="Arick M.A. 2nd"/>
            <person name="Thrash A."/>
            <person name="Conover J.L."/>
            <person name="Sanders W.S."/>
            <person name="Peterson D.G."/>
            <person name="Frelichowski J.E."/>
            <person name="Scheffler J.A."/>
            <person name="Scheffler B.E."/>
            <person name="Wendel J.F."/>
        </authorList>
    </citation>
    <scope>NUCLEOTIDE SEQUENCE [LARGE SCALE GENOMIC DNA]</scope>
    <source>
        <strain evidence="25">8</strain>
        <tissue evidence="25">Leaf</tissue>
    </source>
</reference>
<evidence type="ECO:0000256" key="19">
    <source>
        <dbReference type="ARBA" id="ARBA00047899"/>
    </source>
</evidence>
<evidence type="ECO:0000256" key="15">
    <source>
        <dbReference type="ARBA" id="ARBA00022989"/>
    </source>
</evidence>
<dbReference type="GO" id="GO:0005886">
    <property type="term" value="C:plasma membrane"/>
    <property type="evidence" value="ECO:0007669"/>
    <property type="project" value="UniProtKB-SubCell"/>
</dbReference>
<dbReference type="InterPro" id="IPR001220">
    <property type="entry name" value="Legume_lectin_dom"/>
</dbReference>
<sequence length="563" mass="62839">MFTISLPLLFFLIVSPSSSQPTEFFFSGFKHLIDPNNLTLADEAEIEKNGVLRLTNHTHFLQGHTFYSSPFRFKNSTDGRAFSFSTTFVFGIVPDLISGDDFAFTITPSKNLKASSGQYLGMLNAADPGNLSNHLVGIEFDTVQNLEFKDIDDNHVGIDINSLVSNASVAAGYYRQGSSTKQNLSLKSGKPIQAWIDYDSIDNVINVTIAPSSKRPTTPILSFHVDLSPFLNEFMYVGFSASTGQLASSHYVLGWSFKINRQAQTLDLSSLPSFSRPPKKHTALTVGMSVSSANLVLIVLSVAIYFMIKMKNVDVVEDWELEIGPQRYTYHELKQANDGFSDKTFLGQGGFGRVYKGTLKHSKPDVAVKRVSHESKQGLREFMSEISSLGRLRHRNLVQLLGWCRRRGDLLLVYDFMANGSLDKFLFDNPKTILNWDHRFRIVKGTTRVVGTLGYLAPELFKTGKATTSSDVYAFGALLLEVACERRPVEHKALPEEMVLVDWVWEARKDGFICSNDMPALRPSMRQIVLYLDGEAELPENLRPPAAFDGNAEEALMLHDSLV</sequence>
<dbReference type="InterPro" id="IPR011009">
    <property type="entry name" value="Kinase-like_dom_sf"/>
</dbReference>
<dbReference type="EMBL" id="JABEZW010227059">
    <property type="protein sequence ID" value="MBA0788039.1"/>
    <property type="molecule type" value="Genomic_DNA"/>
</dbReference>
<evidence type="ECO:0000256" key="22">
    <source>
        <dbReference type="SAM" id="Phobius"/>
    </source>
</evidence>
<keyword evidence="8" id="KW-0808">Transferase</keyword>